<sequence length="329" mass="37651">MTPLRIQLVLLTPFLLLPMRPEQLDINLKDFLNAIFLDGLPIDAESMKKIVRDTDEYTLMSALKFIWCRLPGNCIIGWKVYTKFVKMEEESNYPRRSFLEFMPLCLASGAHASIVYDFFDLIVAIAMNSKENMTAKKISKVCGLWAFHPVRNKQTGTPSFERGLFEWIPAGDAMFHLLLAFLNSMPPKGQIDKLPKVLQLILKRNPDYPPPPTEATPNTSAKFLQEIPMVTIRANRPSKNPAELITRVSKTLKFDDPALFYTREDYLLLKRLFNDPDLVFSKLSEEGARILDNLCLYDEDMIADGISDGNQLRFRLLGGWAHDMTERQA</sequence>
<dbReference type="EMBL" id="BSXS01006369">
    <property type="protein sequence ID" value="GME85413.1"/>
    <property type="molecule type" value="Genomic_DNA"/>
</dbReference>
<dbReference type="Proteomes" id="UP001165064">
    <property type="component" value="Unassembled WGS sequence"/>
</dbReference>
<organism evidence="1 2">
    <name type="scientific">Ambrosiozyma monospora</name>
    <name type="common">Yeast</name>
    <name type="synonym">Endomycopsis monosporus</name>
    <dbReference type="NCBI Taxonomy" id="43982"/>
    <lineage>
        <taxon>Eukaryota</taxon>
        <taxon>Fungi</taxon>
        <taxon>Dikarya</taxon>
        <taxon>Ascomycota</taxon>
        <taxon>Saccharomycotina</taxon>
        <taxon>Pichiomycetes</taxon>
        <taxon>Pichiales</taxon>
        <taxon>Pichiaceae</taxon>
        <taxon>Ambrosiozyma</taxon>
    </lineage>
</organism>
<accession>A0ACB5TC37</accession>
<comment type="caution">
    <text evidence="1">The sequence shown here is derived from an EMBL/GenBank/DDBJ whole genome shotgun (WGS) entry which is preliminary data.</text>
</comment>
<protein>
    <submittedName>
        <fullName evidence="1">Unnamed protein product</fullName>
    </submittedName>
</protein>
<gene>
    <name evidence="1" type="ORF">Amon02_000759400</name>
</gene>
<evidence type="ECO:0000313" key="1">
    <source>
        <dbReference type="EMBL" id="GME85413.1"/>
    </source>
</evidence>
<keyword evidence="2" id="KW-1185">Reference proteome</keyword>
<name>A0ACB5TC37_AMBMO</name>
<proteinExistence type="predicted"/>
<evidence type="ECO:0000313" key="2">
    <source>
        <dbReference type="Proteomes" id="UP001165064"/>
    </source>
</evidence>
<reference evidence="1" key="1">
    <citation type="submission" date="2023-04" db="EMBL/GenBank/DDBJ databases">
        <title>Ambrosiozyma monospora NBRC 10751.</title>
        <authorList>
            <person name="Ichikawa N."/>
            <person name="Sato H."/>
            <person name="Tonouchi N."/>
        </authorList>
    </citation>
    <scope>NUCLEOTIDE SEQUENCE</scope>
    <source>
        <strain evidence="1">NBRC 10751</strain>
    </source>
</reference>